<keyword evidence="3" id="KW-0813">Transport</keyword>
<dbReference type="GO" id="GO:0016887">
    <property type="term" value="F:ATP hydrolysis activity"/>
    <property type="evidence" value="ECO:0007669"/>
    <property type="project" value="InterPro"/>
</dbReference>
<organism evidence="10 11">
    <name type="scientific">Aneurinibacillus soli</name>
    <dbReference type="NCBI Taxonomy" id="1500254"/>
    <lineage>
        <taxon>Bacteria</taxon>
        <taxon>Bacillati</taxon>
        <taxon>Bacillota</taxon>
        <taxon>Bacilli</taxon>
        <taxon>Bacillales</taxon>
        <taxon>Paenibacillaceae</taxon>
        <taxon>Aneurinibacillus group</taxon>
        <taxon>Aneurinibacillus</taxon>
    </lineage>
</organism>
<evidence type="ECO:0000313" key="10">
    <source>
        <dbReference type="EMBL" id="BAU28481.1"/>
    </source>
</evidence>
<evidence type="ECO:0000256" key="4">
    <source>
        <dbReference type="ARBA" id="ARBA00022475"/>
    </source>
</evidence>
<dbReference type="OrthoDB" id="9802264at2"/>
<dbReference type="PROSITE" id="PS00211">
    <property type="entry name" value="ABC_TRANSPORTER_1"/>
    <property type="match status" value="1"/>
</dbReference>
<dbReference type="KEGG" id="asoc:CB4_02655"/>
<keyword evidence="8" id="KW-1278">Translocase</keyword>
<proteinExistence type="inferred from homology"/>
<evidence type="ECO:0000256" key="5">
    <source>
        <dbReference type="ARBA" id="ARBA00022519"/>
    </source>
</evidence>
<keyword evidence="11" id="KW-1185">Reference proteome</keyword>
<dbReference type="FunFam" id="3.40.50.300:FF:000016">
    <property type="entry name" value="Oligopeptide ABC transporter ATP-binding component"/>
    <property type="match status" value="1"/>
</dbReference>
<comment type="similarity">
    <text evidence="2">Belongs to the ABC transporter superfamily.</text>
</comment>
<dbReference type="SMART" id="SM00382">
    <property type="entry name" value="AAA"/>
    <property type="match status" value="1"/>
</dbReference>
<reference evidence="10 11" key="1">
    <citation type="submission" date="2015-12" db="EMBL/GenBank/DDBJ databases">
        <title>Genome sequence of Aneurinibacillus soli.</title>
        <authorList>
            <person name="Lee J.S."/>
            <person name="Lee K.C."/>
            <person name="Kim K.K."/>
            <person name="Lee B.W."/>
        </authorList>
    </citation>
    <scope>NUCLEOTIDE SEQUENCE [LARGE SCALE GENOMIC DNA]</scope>
    <source>
        <strain evidence="10 11">CB4</strain>
    </source>
</reference>
<keyword evidence="9" id="KW-0472">Membrane</keyword>
<dbReference type="AlphaFoldDB" id="A0A0U5AXM3"/>
<dbReference type="CDD" id="cd03257">
    <property type="entry name" value="ABC_NikE_OppD_transporters"/>
    <property type="match status" value="1"/>
</dbReference>
<dbReference type="InterPro" id="IPR003439">
    <property type="entry name" value="ABC_transporter-like_ATP-bd"/>
</dbReference>
<dbReference type="GO" id="GO:0005524">
    <property type="term" value="F:ATP binding"/>
    <property type="evidence" value="ECO:0007669"/>
    <property type="project" value="UniProtKB-KW"/>
</dbReference>
<evidence type="ECO:0000256" key="6">
    <source>
        <dbReference type="ARBA" id="ARBA00022741"/>
    </source>
</evidence>
<dbReference type="Proteomes" id="UP000217696">
    <property type="component" value="Chromosome"/>
</dbReference>
<keyword evidence="6" id="KW-0547">Nucleotide-binding</keyword>
<protein>
    <submittedName>
        <fullName evidence="10">Oligopeptide transport ATP-binding protein OppD</fullName>
    </submittedName>
</protein>
<keyword evidence="5" id="KW-0997">Cell inner membrane</keyword>
<sequence length="275" mass="30691">MNGRDTVLDVNGLYVQIQTDRGMVQAVRNVSFRIEAGKVLGIVGESGCGKSMTCLAILQLLHRSASIVHGSIRLQGRELMDMNEGQIRRIRGRELSLILQNPMTAFNPVLTIGRQFIETIRTHTDLSRKQAKEKAIDCLKQMNLPDPERVFRQYPFELSGGMLQRVMIALSTLLKPSLLIADEPTTALDNVNRRNVIEAFRTIKTQGKTALLLVSHDLNVIGELADEVAVMRHGQIVESAPVDQLFASPKHEYTKLLLDARLTVGIRNEQESKAN</sequence>
<dbReference type="GO" id="GO:0005886">
    <property type="term" value="C:plasma membrane"/>
    <property type="evidence" value="ECO:0007669"/>
    <property type="project" value="UniProtKB-SubCell"/>
</dbReference>
<evidence type="ECO:0000256" key="1">
    <source>
        <dbReference type="ARBA" id="ARBA00004202"/>
    </source>
</evidence>
<dbReference type="InterPro" id="IPR017871">
    <property type="entry name" value="ABC_transporter-like_CS"/>
</dbReference>
<evidence type="ECO:0000256" key="9">
    <source>
        <dbReference type="ARBA" id="ARBA00023136"/>
    </source>
</evidence>
<comment type="subcellular location">
    <subcellularLocation>
        <location evidence="1">Cell membrane</location>
        <topology evidence="1">Peripheral membrane protein</topology>
    </subcellularLocation>
</comment>
<evidence type="ECO:0000256" key="7">
    <source>
        <dbReference type="ARBA" id="ARBA00022840"/>
    </source>
</evidence>
<keyword evidence="7 10" id="KW-0067">ATP-binding</keyword>
<dbReference type="InterPro" id="IPR027417">
    <property type="entry name" value="P-loop_NTPase"/>
</dbReference>
<gene>
    <name evidence="10" type="primary">oppD_1</name>
    <name evidence="10" type="ORF">CB4_02655</name>
</gene>
<dbReference type="PROSITE" id="PS50893">
    <property type="entry name" value="ABC_TRANSPORTER_2"/>
    <property type="match status" value="1"/>
</dbReference>
<dbReference type="PANTHER" id="PTHR43297:SF14">
    <property type="entry name" value="ATPASE AAA-TYPE CORE DOMAIN-CONTAINING PROTEIN"/>
    <property type="match status" value="1"/>
</dbReference>
<dbReference type="RefSeq" id="WP_096466233.1">
    <property type="nucleotide sequence ID" value="NZ_AP017312.1"/>
</dbReference>
<name>A0A0U5AXM3_9BACL</name>
<evidence type="ECO:0000256" key="8">
    <source>
        <dbReference type="ARBA" id="ARBA00022967"/>
    </source>
</evidence>
<dbReference type="InterPro" id="IPR003593">
    <property type="entry name" value="AAA+_ATPase"/>
</dbReference>
<accession>A0A0U5AXM3</accession>
<dbReference type="InterPro" id="IPR050388">
    <property type="entry name" value="ABC_Ni/Peptide_Import"/>
</dbReference>
<dbReference type="Pfam" id="PF00005">
    <property type="entry name" value="ABC_tran"/>
    <property type="match status" value="1"/>
</dbReference>
<dbReference type="EMBL" id="AP017312">
    <property type="protein sequence ID" value="BAU28481.1"/>
    <property type="molecule type" value="Genomic_DNA"/>
</dbReference>
<evidence type="ECO:0000256" key="3">
    <source>
        <dbReference type="ARBA" id="ARBA00022448"/>
    </source>
</evidence>
<evidence type="ECO:0000256" key="2">
    <source>
        <dbReference type="ARBA" id="ARBA00005417"/>
    </source>
</evidence>
<dbReference type="PANTHER" id="PTHR43297">
    <property type="entry name" value="OLIGOPEPTIDE TRANSPORT ATP-BINDING PROTEIN APPD"/>
    <property type="match status" value="1"/>
</dbReference>
<evidence type="ECO:0000313" key="11">
    <source>
        <dbReference type="Proteomes" id="UP000217696"/>
    </source>
</evidence>
<dbReference type="Gene3D" id="3.40.50.300">
    <property type="entry name" value="P-loop containing nucleotide triphosphate hydrolases"/>
    <property type="match status" value="1"/>
</dbReference>
<keyword evidence="4" id="KW-1003">Cell membrane</keyword>
<dbReference type="SUPFAM" id="SSF52540">
    <property type="entry name" value="P-loop containing nucleoside triphosphate hydrolases"/>
    <property type="match status" value="1"/>
</dbReference>